<proteinExistence type="predicted"/>
<sequence length="80" mass="9111">MHHLPRNLHPSQLEILPRLGFEIDAKQSGEIIHWKGYGLTLMFASDQEITRDLAMRRTVEQAGAQALHDLGQLLKRKLGL</sequence>
<organism evidence="1 2">
    <name type="scientific">Prosthecobacter algae</name>
    <dbReference type="NCBI Taxonomy" id="1144682"/>
    <lineage>
        <taxon>Bacteria</taxon>
        <taxon>Pseudomonadati</taxon>
        <taxon>Verrucomicrobiota</taxon>
        <taxon>Verrucomicrobiia</taxon>
        <taxon>Verrucomicrobiales</taxon>
        <taxon>Verrucomicrobiaceae</taxon>
        <taxon>Prosthecobacter</taxon>
    </lineage>
</organism>
<gene>
    <name evidence="1" type="ORF">GCM10023213_14120</name>
</gene>
<evidence type="ECO:0000313" key="1">
    <source>
        <dbReference type="EMBL" id="GAA5137443.1"/>
    </source>
</evidence>
<protein>
    <submittedName>
        <fullName evidence="1">Uncharacterized protein</fullName>
    </submittedName>
</protein>
<accession>A0ABP9NYY8</accession>
<comment type="caution">
    <text evidence="1">The sequence shown here is derived from an EMBL/GenBank/DDBJ whole genome shotgun (WGS) entry which is preliminary data.</text>
</comment>
<dbReference type="Proteomes" id="UP001499852">
    <property type="component" value="Unassembled WGS sequence"/>
</dbReference>
<keyword evidence="2" id="KW-1185">Reference proteome</keyword>
<evidence type="ECO:0000313" key="2">
    <source>
        <dbReference type="Proteomes" id="UP001499852"/>
    </source>
</evidence>
<dbReference type="EMBL" id="BAABIA010000003">
    <property type="protein sequence ID" value="GAA5137443.1"/>
    <property type="molecule type" value="Genomic_DNA"/>
</dbReference>
<name>A0ABP9NYY8_9BACT</name>
<reference evidence="2" key="1">
    <citation type="journal article" date="2019" name="Int. J. Syst. Evol. Microbiol.">
        <title>The Global Catalogue of Microorganisms (GCM) 10K type strain sequencing project: providing services to taxonomists for standard genome sequencing and annotation.</title>
        <authorList>
            <consortium name="The Broad Institute Genomics Platform"/>
            <consortium name="The Broad Institute Genome Sequencing Center for Infectious Disease"/>
            <person name="Wu L."/>
            <person name="Ma J."/>
        </authorList>
    </citation>
    <scope>NUCLEOTIDE SEQUENCE [LARGE SCALE GENOMIC DNA]</scope>
    <source>
        <strain evidence="2">JCM 18053</strain>
    </source>
</reference>